<evidence type="ECO:0000256" key="5">
    <source>
        <dbReference type="ARBA" id="ARBA00023004"/>
    </source>
</evidence>
<dbReference type="PROSITE" id="PS51007">
    <property type="entry name" value="CYTC"/>
    <property type="match status" value="1"/>
</dbReference>
<dbReference type="Pfam" id="PF13442">
    <property type="entry name" value="Cytochrome_CBB3"/>
    <property type="match status" value="1"/>
</dbReference>
<protein>
    <submittedName>
        <fullName evidence="9">Cytochrome c5 family protein</fullName>
    </submittedName>
</protein>
<accession>A0ABT5V2N3</accession>
<dbReference type="PANTHER" id="PTHR40942:SF4">
    <property type="entry name" value="CYTOCHROME C5"/>
    <property type="match status" value="1"/>
</dbReference>
<feature type="signal peptide" evidence="7">
    <location>
        <begin position="1"/>
        <end position="23"/>
    </location>
</feature>
<dbReference type="PRINTS" id="PR00607">
    <property type="entry name" value="CYTCHROMECIE"/>
</dbReference>
<keyword evidence="10" id="KW-1185">Reference proteome</keyword>
<feature type="chain" id="PRO_5046902054" evidence="7">
    <location>
        <begin position="24"/>
        <end position="135"/>
    </location>
</feature>
<keyword evidence="4" id="KW-0249">Electron transport</keyword>
<dbReference type="PANTHER" id="PTHR40942">
    <property type="match status" value="1"/>
</dbReference>
<dbReference type="RefSeq" id="WP_274723587.1">
    <property type="nucleotide sequence ID" value="NZ_JARBFT010000017.1"/>
</dbReference>
<dbReference type="Gene3D" id="1.10.760.10">
    <property type="entry name" value="Cytochrome c-like domain"/>
    <property type="match status" value="1"/>
</dbReference>
<evidence type="ECO:0000256" key="3">
    <source>
        <dbReference type="ARBA" id="ARBA00022723"/>
    </source>
</evidence>
<evidence type="ECO:0000256" key="4">
    <source>
        <dbReference type="ARBA" id="ARBA00022982"/>
    </source>
</evidence>
<keyword evidence="3 6" id="KW-0479">Metal-binding</keyword>
<dbReference type="InterPro" id="IPR002323">
    <property type="entry name" value="Cyt_CIE"/>
</dbReference>
<comment type="caution">
    <text evidence="9">The sequence shown here is derived from an EMBL/GenBank/DDBJ whole genome shotgun (WGS) entry which is preliminary data.</text>
</comment>
<keyword evidence="1" id="KW-0813">Transport</keyword>
<evidence type="ECO:0000256" key="1">
    <source>
        <dbReference type="ARBA" id="ARBA00022448"/>
    </source>
</evidence>
<keyword evidence="7" id="KW-0732">Signal</keyword>
<evidence type="ECO:0000259" key="8">
    <source>
        <dbReference type="PROSITE" id="PS51007"/>
    </source>
</evidence>
<dbReference type="Proteomes" id="UP001216189">
    <property type="component" value="Unassembled WGS sequence"/>
</dbReference>
<reference evidence="9 10" key="1">
    <citation type="submission" date="2023-02" db="EMBL/GenBank/DDBJ databases">
        <title>Vibrio intestini sp. nov., a close relative of Vibrio cholerae isolated from the intestine of Healthy Culter dabryi.</title>
        <authorList>
            <person name="Wu N."/>
        </authorList>
    </citation>
    <scope>NUCLEOTIDE SEQUENCE [LARGE SCALE GENOMIC DNA]</scope>
    <source>
        <strain evidence="9 10">DSL-7</strain>
    </source>
</reference>
<proteinExistence type="predicted"/>
<dbReference type="InterPro" id="IPR036909">
    <property type="entry name" value="Cyt_c-like_dom_sf"/>
</dbReference>
<dbReference type="SUPFAM" id="SSF46626">
    <property type="entry name" value="Cytochrome c"/>
    <property type="match status" value="1"/>
</dbReference>
<evidence type="ECO:0000256" key="7">
    <source>
        <dbReference type="SAM" id="SignalP"/>
    </source>
</evidence>
<dbReference type="EMBL" id="JARBFT010000017">
    <property type="protein sequence ID" value="MDE1515917.1"/>
    <property type="molecule type" value="Genomic_DNA"/>
</dbReference>
<organism evidence="9 10">
    <name type="scientific">Vibrio chanodichtyis</name>
    <dbReference type="NCBI Taxonomy" id="3027932"/>
    <lineage>
        <taxon>Bacteria</taxon>
        <taxon>Pseudomonadati</taxon>
        <taxon>Pseudomonadota</taxon>
        <taxon>Gammaproteobacteria</taxon>
        <taxon>Vibrionales</taxon>
        <taxon>Vibrionaceae</taxon>
        <taxon>Vibrio</taxon>
    </lineage>
</organism>
<evidence type="ECO:0000313" key="10">
    <source>
        <dbReference type="Proteomes" id="UP001216189"/>
    </source>
</evidence>
<feature type="domain" description="Cytochrome c" evidence="8">
    <location>
        <begin position="55"/>
        <end position="135"/>
    </location>
</feature>
<evidence type="ECO:0000256" key="2">
    <source>
        <dbReference type="ARBA" id="ARBA00022617"/>
    </source>
</evidence>
<keyword evidence="5 6" id="KW-0408">Iron</keyword>
<dbReference type="InterPro" id="IPR009056">
    <property type="entry name" value="Cyt_c-like_dom"/>
</dbReference>
<evidence type="ECO:0000313" key="9">
    <source>
        <dbReference type="EMBL" id="MDE1515917.1"/>
    </source>
</evidence>
<name>A0ABT5V2N3_9VIBR</name>
<gene>
    <name evidence="9" type="ORF">PUN32_12940</name>
</gene>
<evidence type="ECO:0000256" key="6">
    <source>
        <dbReference type="PROSITE-ProRule" id="PRU00433"/>
    </source>
</evidence>
<sequence length="135" mass="13955">MLRTLFNLLVITLGSALSSGTWAITDADKHAIAERIKPVGNVYLASNEPTPVVATGPRDGATVYGTFCIACHSTGVSGAPKIGSAAEWGPRIAQGKEVLKNHALHGFNAMPAKGTCVDCSDAEIVAAIEHMIAGL</sequence>
<keyword evidence="2 6" id="KW-0349">Heme</keyword>